<dbReference type="GeneID" id="63935328"/>
<evidence type="ECO:0000313" key="8">
    <source>
        <dbReference type="Proteomes" id="UP000255425"/>
    </source>
</evidence>
<accession>A0A380GWA7</accession>
<keyword evidence="4 6" id="KW-1133">Transmembrane helix</keyword>
<dbReference type="GO" id="GO:0005886">
    <property type="term" value="C:plasma membrane"/>
    <property type="evidence" value="ECO:0007669"/>
    <property type="project" value="UniProtKB-ARBA"/>
</dbReference>
<keyword evidence="8" id="KW-1185">Reference proteome</keyword>
<organism evidence="7 8">
    <name type="scientific">Staphylococcus saccharolyticus</name>
    <dbReference type="NCBI Taxonomy" id="33028"/>
    <lineage>
        <taxon>Bacteria</taxon>
        <taxon>Bacillati</taxon>
        <taxon>Bacillota</taxon>
        <taxon>Bacilli</taxon>
        <taxon>Bacillales</taxon>
        <taxon>Staphylococcaceae</taxon>
        <taxon>Staphylococcus</taxon>
    </lineage>
</organism>
<feature type="transmembrane region" description="Helical" evidence="6">
    <location>
        <begin position="43"/>
        <end position="59"/>
    </location>
</feature>
<keyword evidence="2" id="KW-1003">Cell membrane</keyword>
<feature type="transmembrane region" description="Helical" evidence="6">
    <location>
        <begin position="89"/>
        <end position="115"/>
    </location>
</feature>
<dbReference type="InterPro" id="IPR051611">
    <property type="entry name" value="ECF_transporter_component"/>
</dbReference>
<evidence type="ECO:0000256" key="3">
    <source>
        <dbReference type="ARBA" id="ARBA00022692"/>
    </source>
</evidence>
<gene>
    <name evidence="7" type="ORF">NCTC11807_00102</name>
</gene>
<dbReference type="Pfam" id="PF02361">
    <property type="entry name" value="CbiQ"/>
    <property type="match status" value="1"/>
</dbReference>
<evidence type="ECO:0000256" key="2">
    <source>
        <dbReference type="ARBA" id="ARBA00022475"/>
    </source>
</evidence>
<dbReference type="RefSeq" id="WP_115312482.1">
    <property type="nucleotide sequence ID" value="NZ_CP066042.1"/>
</dbReference>
<dbReference type="AlphaFoldDB" id="A0A380GWA7"/>
<feature type="transmembrane region" description="Helical" evidence="6">
    <location>
        <begin position="66"/>
        <end position="83"/>
    </location>
</feature>
<evidence type="ECO:0000256" key="1">
    <source>
        <dbReference type="ARBA" id="ARBA00004141"/>
    </source>
</evidence>
<dbReference type="PANTHER" id="PTHR34857:SF2">
    <property type="entry name" value="SLL0384 PROTEIN"/>
    <property type="match status" value="1"/>
</dbReference>
<name>A0A380GWA7_9STAP</name>
<evidence type="ECO:0000313" key="7">
    <source>
        <dbReference type="EMBL" id="SUM67037.1"/>
    </source>
</evidence>
<dbReference type="PANTHER" id="PTHR34857">
    <property type="entry name" value="SLL0384 PROTEIN"/>
    <property type="match status" value="1"/>
</dbReference>
<keyword evidence="5 6" id="KW-0472">Membrane</keyword>
<reference evidence="7 8" key="1">
    <citation type="submission" date="2018-06" db="EMBL/GenBank/DDBJ databases">
        <authorList>
            <consortium name="Pathogen Informatics"/>
            <person name="Doyle S."/>
        </authorList>
    </citation>
    <scope>NUCLEOTIDE SEQUENCE [LARGE SCALE GENOMIC DNA]</scope>
    <source>
        <strain evidence="7 8">NCTC11807</strain>
    </source>
</reference>
<proteinExistence type="predicted"/>
<dbReference type="EMBL" id="UHDZ01000001">
    <property type="protein sequence ID" value="SUM67037.1"/>
    <property type="molecule type" value="Genomic_DNA"/>
</dbReference>
<evidence type="ECO:0000256" key="4">
    <source>
        <dbReference type="ARBA" id="ARBA00022989"/>
    </source>
</evidence>
<feature type="transmembrane region" description="Helical" evidence="6">
    <location>
        <begin position="219"/>
        <end position="236"/>
    </location>
</feature>
<keyword evidence="3 6" id="KW-0812">Transmembrane</keyword>
<evidence type="ECO:0000256" key="5">
    <source>
        <dbReference type="ARBA" id="ARBA00023136"/>
    </source>
</evidence>
<evidence type="ECO:0000256" key="6">
    <source>
        <dbReference type="SAM" id="Phobius"/>
    </source>
</evidence>
<comment type="subcellular location">
    <subcellularLocation>
        <location evidence="1">Membrane</location>
        <topology evidence="1">Multi-pass membrane protein</topology>
    </subcellularLocation>
</comment>
<dbReference type="InterPro" id="IPR003339">
    <property type="entry name" value="ABC/ECF_trnsptr_transmembrane"/>
</dbReference>
<dbReference type="CDD" id="cd16914">
    <property type="entry name" value="EcfT"/>
    <property type="match status" value="1"/>
</dbReference>
<protein>
    <submittedName>
        <fullName evidence="7">Transmembrane component of energizing module of ECF transporter</fullName>
    </submittedName>
</protein>
<dbReference type="Proteomes" id="UP000255425">
    <property type="component" value="Unassembled WGS sequence"/>
</dbReference>
<sequence length="243" mass="27896">MKPTINGLVDRRNILAKLDPRTKILLTITISTILISNGSSQNIIRLLLTLFSLILLLSINRKSQFLKCVGIFIALFLIQEWVIPQSHGMLKFILLGLIGIFMNMLPGFIVGYYTLCSTKVNEFIAVMEKMKFPRSIIIPITVIFRFFPTIGEEHKHINDAMKMRGITFTHHFLKVIEYRLIPLIISVVKIGNDLSFIAMTRGIDSPHARTNVCTVKFKLLNKLLCLVLLVLWMVYFKEKLFND</sequence>